<keyword evidence="6" id="KW-0560">Oxidoreductase</keyword>
<dbReference type="PROSITE" id="PS01304">
    <property type="entry name" value="UBIH"/>
    <property type="match status" value="1"/>
</dbReference>
<evidence type="ECO:0000313" key="10">
    <source>
        <dbReference type="Proteomes" id="UP000056466"/>
    </source>
</evidence>
<keyword evidence="7" id="KW-0503">Monooxygenase</keyword>
<evidence type="ECO:0000256" key="4">
    <source>
        <dbReference type="ARBA" id="ARBA00022630"/>
    </source>
</evidence>
<evidence type="ECO:0000313" key="9">
    <source>
        <dbReference type="EMBL" id="AKZ66171.1"/>
    </source>
</evidence>
<comment type="cofactor">
    <cofactor evidence="1">
        <name>FAD</name>
        <dbReference type="ChEBI" id="CHEBI:57692"/>
    </cofactor>
</comment>
<dbReference type="InterPro" id="IPR010971">
    <property type="entry name" value="UbiH/COQ6"/>
</dbReference>
<reference evidence="9 10" key="1">
    <citation type="submission" date="2015-06" db="EMBL/GenBank/DDBJ databases">
        <title>Lineage-specific patterns of genome deterioration in obligate symbionts.</title>
        <authorList>
            <person name="Bennett G.M."/>
            <person name="McCutcheon J.P."/>
            <person name="McDonald B.R."/>
            <person name="Moran N.A."/>
        </authorList>
    </citation>
    <scope>NUCLEOTIDE SEQUENCE [LARGE SCALE GENOMIC DNA]</scope>
    <source>
        <strain evidence="9 10">B-GSS</strain>
    </source>
</reference>
<dbReference type="InterPro" id="IPR036188">
    <property type="entry name" value="FAD/NAD-bd_sf"/>
</dbReference>
<evidence type="ECO:0000259" key="8">
    <source>
        <dbReference type="Pfam" id="PF01494"/>
    </source>
</evidence>
<keyword evidence="4" id="KW-0285">Flavoprotein</keyword>
<keyword evidence="5" id="KW-0274">FAD</keyword>
<evidence type="ECO:0000256" key="5">
    <source>
        <dbReference type="ARBA" id="ARBA00022827"/>
    </source>
</evidence>
<comment type="similarity">
    <text evidence="3">Belongs to the UbiH/COQ6 family.</text>
</comment>
<comment type="pathway">
    <text evidence="2">Cofactor biosynthesis; ubiquinone biosynthesis.</text>
</comment>
<dbReference type="SUPFAM" id="SSF51905">
    <property type="entry name" value="FAD/NAD(P)-binding domain"/>
    <property type="match status" value="1"/>
</dbReference>
<accession>A0A0K2BLA8</accession>
<dbReference type="EMBL" id="CP011787">
    <property type="protein sequence ID" value="AKZ66171.1"/>
    <property type="molecule type" value="Genomic_DNA"/>
</dbReference>
<keyword evidence="10" id="KW-1185">Reference proteome</keyword>
<dbReference type="InterPro" id="IPR051205">
    <property type="entry name" value="UbiH/COQ6_monooxygenase"/>
</dbReference>
<dbReference type="Gene3D" id="3.50.50.60">
    <property type="entry name" value="FAD/NAD(P)-binding domain"/>
    <property type="match status" value="2"/>
</dbReference>
<feature type="domain" description="FAD-binding" evidence="8">
    <location>
        <begin position="7"/>
        <end position="347"/>
    </location>
</feature>
<proteinExistence type="inferred from homology"/>
<dbReference type="PANTHER" id="PTHR43876:SF7">
    <property type="entry name" value="UBIQUINONE BIOSYNTHESIS MONOOXYGENASE COQ6, MITOCHONDRIAL"/>
    <property type="match status" value="1"/>
</dbReference>
<dbReference type="PRINTS" id="PR00420">
    <property type="entry name" value="RNGMNOXGNASE"/>
</dbReference>
<protein>
    <submittedName>
        <fullName evidence="9">2-octaprenyl-3-methyl-6-methoxy-1,4-benzoquinol hydroxylase</fullName>
    </submittedName>
</protein>
<dbReference type="Proteomes" id="UP000056466">
    <property type="component" value="Chromosome"/>
</dbReference>
<dbReference type="PANTHER" id="PTHR43876">
    <property type="entry name" value="UBIQUINONE BIOSYNTHESIS MONOOXYGENASE COQ6, MITOCHONDRIAL"/>
    <property type="match status" value="1"/>
</dbReference>
<dbReference type="UniPathway" id="UPA00232"/>
<dbReference type="PROSITE" id="PS51257">
    <property type="entry name" value="PROKAR_LIPOPROTEIN"/>
    <property type="match status" value="1"/>
</dbReference>
<gene>
    <name evidence="9" type="primary">ubiF</name>
    <name evidence="9" type="ORF">AB162_597</name>
</gene>
<dbReference type="KEGG" id="bcig:AB162_597"/>
<dbReference type="InterPro" id="IPR018168">
    <property type="entry name" value="Ubi_Hdrlase_CS"/>
</dbReference>
<sequence length="405" mass="44998">MQIHKFDLVINGGGIVGLALACGAIKNNLRTLVIEQKEFFTSLHSSKIRVSAINTASSLLLKYLQVWNDLLSKGANPYHQIEVWDKDSFGKITFDCGNVGYQQLGYIIENNVIKQAMLDNISKMNHCKLLTSASLRDIVWGNKEVLMTLDNDQKITSKLVVAADGANSWLRNYADIPLTFWDQKHSALLATISTELPHEGIARQIFHGNGVLALLPLVDKHLNAIVWSMNSDLAQQLLVTSEVNFNAILAKSYDLALGLCTLKDERNIVPIRASYARNFVANRLVLIGDAAHTMHPLAGQGVNLGLMDTAELLSQINQLNKVGKDIGSYLSLRRYERNRKYKVAQMLTGIQVVRGLFDGNNPFKKLLRGIGLQLVDTSPSIKQLFINKAMGLNDMPSWLLFNDVS</sequence>
<dbReference type="NCBIfam" id="TIGR01988">
    <property type="entry name" value="Ubi-OHases"/>
    <property type="match status" value="1"/>
</dbReference>
<evidence type="ECO:0000256" key="7">
    <source>
        <dbReference type="ARBA" id="ARBA00023033"/>
    </source>
</evidence>
<name>A0A0K2BLA8_9GAMM</name>
<dbReference type="Pfam" id="PF01494">
    <property type="entry name" value="FAD_binding_3"/>
    <property type="match status" value="1"/>
</dbReference>
<dbReference type="InterPro" id="IPR002938">
    <property type="entry name" value="FAD-bd"/>
</dbReference>
<dbReference type="PATRIC" id="fig|186490.8.peg.563"/>
<organism evidence="9 10">
    <name type="scientific">Candidatus Palibaumannia cicadellinicola</name>
    <dbReference type="NCBI Taxonomy" id="186490"/>
    <lineage>
        <taxon>Bacteria</taxon>
        <taxon>Pseudomonadati</taxon>
        <taxon>Pseudomonadota</taxon>
        <taxon>Gammaproteobacteria</taxon>
        <taxon>Candidatus Palibaumannia</taxon>
    </lineage>
</organism>
<dbReference type="AlphaFoldDB" id="A0A0K2BLA8"/>
<dbReference type="GO" id="GO:0019168">
    <property type="term" value="F:2-polyprenylphenol 6-hydroxylase activity"/>
    <property type="evidence" value="ECO:0007669"/>
    <property type="project" value="TreeGrafter"/>
</dbReference>
<evidence type="ECO:0000256" key="2">
    <source>
        <dbReference type="ARBA" id="ARBA00004749"/>
    </source>
</evidence>
<evidence type="ECO:0000256" key="3">
    <source>
        <dbReference type="ARBA" id="ARBA00005349"/>
    </source>
</evidence>
<evidence type="ECO:0000256" key="6">
    <source>
        <dbReference type="ARBA" id="ARBA00023002"/>
    </source>
</evidence>
<evidence type="ECO:0000256" key="1">
    <source>
        <dbReference type="ARBA" id="ARBA00001974"/>
    </source>
</evidence>
<dbReference type="GO" id="GO:0006744">
    <property type="term" value="P:ubiquinone biosynthetic process"/>
    <property type="evidence" value="ECO:0007669"/>
    <property type="project" value="UniProtKB-UniPathway"/>
</dbReference>
<dbReference type="GO" id="GO:0071949">
    <property type="term" value="F:FAD binding"/>
    <property type="evidence" value="ECO:0007669"/>
    <property type="project" value="InterPro"/>
</dbReference>